<proteinExistence type="predicted"/>
<dbReference type="GO" id="GO:0005829">
    <property type="term" value="C:cytosol"/>
    <property type="evidence" value="ECO:0007669"/>
    <property type="project" value="TreeGrafter"/>
</dbReference>
<protein>
    <submittedName>
        <fullName evidence="2">Hydantoinase B/oxoprolinase family protein</fullName>
    </submittedName>
</protein>
<comment type="caution">
    <text evidence="2">The sequence shown here is derived from an EMBL/GenBank/DDBJ whole genome shotgun (WGS) entry which is preliminary data.</text>
</comment>
<dbReference type="RefSeq" id="WP_197941762.1">
    <property type="nucleotide sequence ID" value="NZ_JAECSB010000084.1"/>
</dbReference>
<evidence type="ECO:0000313" key="3">
    <source>
        <dbReference type="Proteomes" id="UP000627573"/>
    </source>
</evidence>
<sequence length="565" mass="59431">MVDNKIDPFTVEIVKESLTSIADEMFAVIQATAKSPIIYEALDFACGITDARGRLITQGNGLTGFLGVLTFSVQAVLEAVSDEEPLETGDVFIMNDPFGAGGTHQNDVVLVEPILLEGVGLAAFAVCKAHWSDVGGAVPGSLSADAVEGYAEGLIIPCVRLRRAGIPQVSVEELILANVRDPDTALGDINAQRACLSRARIRFIELCARYGHDTIDLSADALLDHGERMVRQELKKLPHGIFHATDVMDFAGADDGIHLQVKVTITADKFICDFTGSDPQVAGSLNLTWPGLVCAVRTVFKAVTGPHIDANEGCFRPLEIISPLGTVLSAKPRVGTSVYYEAQGHAADLVWKALAAVVPERLSAGHFLSPCVLIVAGDGAPDGPDPFLMVEFQAGGWGAGAGKDGESAMVSVGNGESYVNSLELTETRYGIRFVRYELAPGGPGVGAGRFRGGLGVVKEFEMLCDGTLTSTIGRHTTRPWSVDGGQLGSSNLVRVTRTTGEAVELGMAGNIALRAGDRVAMITGNGAGWGDPGLRPPHDVAADVRAGYITAEQAEADYGFTVATS</sequence>
<feature type="domain" description="Hydantoinase B/oxoprolinase" evidence="1">
    <location>
        <begin position="7"/>
        <end position="532"/>
    </location>
</feature>
<dbReference type="GO" id="GO:0006749">
    <property type="term" value="P:glutathione metabolic process"/>
    <property type="evidence" value="ECO:0007669"/>
    <property type="project" value="TreeGrafter"/>
</dbReference>
<dbReference type="PANTHER" id="PTHR11365:SF23">
    <property type="entry name" value="HYPOTHETICAL 5-OXOPROLINASE (EUROFUNG)-RELATED"/>
    <property type="match status" value="1"/>
</dbReference>
<keyword evidence="3" id="KW-1185">Reference proteome</keyword>
<evidence type="ECO:0000313" key="2">
    <source>
        <dbReference type="EMBL" id="MBH5145846.1"/>
    </source>
</evidence>
<dbReference type="EMBL" id="JAECSB010000084">
    <property type="protein sequence ID" value="MBH5145846.1"/>
    <property type="molecule type" value="Genomic_DNA"/>
</dbReference>
<dbReference type="Proteomes" id="UP000627573">
    <property type="component" value="Unassembled WGS sequence"/>
</dbReference>
<reference evidence="2 3" key="1">
    <citation type="submission" date="2020-12" db="EMBL/GenBank/DDBJ databases">
        <title>Draft genome sequence of furan degrading bacterial strain FUR100.</title>
        <authorList>
            <person name="Woiski C."/>
        </authorList>
    </citation>
    <scope>NUCLEOTIDE SEQUENCE [LARGE SCALE GENOMIC DNA]</scope>
    <source>
        <strain evidence="2 3">FUR100</strain>
    </source>
</reference>
<dbReference type="InterPro" id="IPR045079">
    <property type="entry name" value="Oxoprolinase-like"/>
</dbReference>
<dbReference type="PANTHER" id="PTHR11365">
    <property type="entry name" value="5-OXOPROLINASE RELATED"/>
    <property type="match status" value="1"/>
</dbReference>
<organism evidence="2 3">
    <name type="scientific">Rhodococcus erythropolis</name>
    <name type="common">Arthrobacter picolinophilus</name>
    <dbReference type="NCBI Taxonomy" id="1833"/>
    <lineage>
        <taxon>Bacteria</taxon>
        <taxon>Bacillati</taxon>
        <taxon>Actinomycetota</taxon>
        <taxon>Actinomycetes</taxon>
        <taxon>Mycobacteriales</taxon>
        <taxon>Nocardiaceae</taxon>
        <taxon>Rhodococcus</taxon>
        <taxon>Rhodococcus erythropolis group</taxon>
    </lineage>
</organism>
<evidence type="ECO:0000259" key="1">
    <source>
        <dbReference type="Pfam" id="PF02538"/>
    </source>
</evidence>
<accession>A0A8I1D988</accession>
<gene>
    <name evidence="2" type="ORF">I3517_24930</name>
</gene>
<dbReference type="InterPro" id="IPR003692">
    <property type="entry name" value="Hydantoinase_B"/>
</dbReference>
<dbReference type="AlphaFoldDB" id="A0A8I1D988"/>
<dbReference type="Pfam" id="PF02538">
    <property type="entry name" value="Hydantoinase_B"/>
    <property type="match status" value="1"/>
</dbReference>
<name>A0A8I1D988_RHOER</name>
<dbReference type="GO" id="GO:0017168">
    <property type="term" value="F:5-oxoprolinase (ATP-hydrolyzing) activity"/>
    <property type="evidence" value="ECO:0007669"/>
    <property type="project" value="TreeGrafter"/>
</dbReference>